<name>A0ABQ9U082_SAGOE</name>
<protein>
    <submittedName>
        <fullName evidence="2">Uncharacterized protein</fullName>
    </submittedName>
</protein>
<feature type="non-terminal residue" evidence="2">
    <location>
        <position position="1"/>
    </location>
</feature>
<organism evidence="2 3">
    <name type="scientific">Saguinus oedipus</name>
    <name type="common">Cotton-top tamarin</name>
    <name type="synonym">Oedipomidas oedipus</name>
    <dbReference type="NCBI Taxonomy" id="9490"/>
    <lineage>
        <taxon>Eukaryota</taxon>
        <taxon>Metazoa</taxon>
        <taxon>Chordata</taxon>
        <taxon>Craniata</taxon>
        <taxon>Vertebrata</taxon>
        <taxon>Euteleostomi</taxon>
        <taxon>Mammalia</taxon>
        <taxon>Eutheria</taxon>
        <taxon>Euarchontoglires</taxon>
        <taxon>Primates</taxon>
        <taxon>Haplorrhini</taxon>
        <taxon>Platyrrhini</taxon>
        <taxon>Cebidae</taxon>
        <taxon>Callitrichinae</taxon>
        <taxon>Saguinus</taxon>
    </lineage>
</organism>
<sequence>LHKRERKDFSVQATARERQDRTKTAIVQGEESDSFSPGSTCKGSIQPACRVRESKGHGGAQPAGSLASPNGGLKCASSTSSYTGLGKMTSPDGHSHPGDLSTPGLDAVGALHNGGGHNIAHKASPAGLNAHPVCTQNQGPKETPAPAVNTGVHAQTQLHLHMTQAPELFFPSRLATFPNQRLNPLNNSTRGLKLEGYLPLEASGEAAVPSFQALWEPPPNPAGPAAPVYK</sequence>
<proteinExistence type="predicted"/>
<feature type="compositionally biased region" description="Polar residues" evidence="1">
    <location>
        <begin position="34"/>
        <end position="43"/>
    </location>
</feature>
<gene>
    <name evidence="2" type="ORF">P7K49_031324</name>
</gene>
<comment type="caution">
    <text evidence="2">The sequence shown here is derived from an EMBL/GenBank/DDBJ whole genome shotgun (WGS) entry which is preliminary data.</text>
</comment>
<dbReference type="Proteomes" id="UP001266305">
    <property type="component" value="Unassembled WGS sequence"/>
</dbReference>
<evidence type="ECO:0000313" key="3">
    <source>
        <dbReference type="Proteomes" id="UP001266305"/>
    </source>
</evidence>
<feature type="non-terminal residue" evidence="2">
    <location>
        <position position="230"/>
    </location>
</feature>
<feature type="region of interest" description="Disordered" evidence="1">
    <location>
        <begin position="1"/>
        <end position="104"/>
    </location>
</feature>
<dbReference type="EMBL" id="JASSZA010000017">
    <property type="protein sequence ID" value="KAK2090068.1"/>
    <property type="molecule type" value="Genomic_DNA"/>
</dbReference>
<evidence type="ECO:0000256" key="1">
    <source>
        <dbReference type="SAM" id="MobiDB-lite"/>
    </source>
</evidence>
<keyword evidence="3" id="KW-1185">Reference proteome</keyword>
<evidence type="ECO:0000313" key="2">
    <source>
        <dbReference type="EMBL" id="KAK2090068.1"/>
    </source>
</evidence>
<reference evidence="2 3" key="1">
    <citation type="submission" date="2023-05" db="EMBL/GenBank/DDBJ databases">
        <title>B98-5 Cell Line De Novo Hybrid Assembly: An Optical Mapping Approach.</title>
        <authorList>
            <person name="Kananen K."/>
            <person name="Auerbach J.A."/>
            <person name="Kautto E."/>
            <person name="Blachly J.S."/>
        </authorList>
    </citation>
    <scope>NUCLEOTIDE SEQUENCE [LARGE SCALE GENOMIC DNA]</scope>
    <source>
        <strain evidence="2">B95-8</strain>
        <tissue evidence="2">Cell line</tissue>
    </source>
</reference>
<accession>A0ABQ9U082</accession>